<feature type="transmembrane region" description="Helical" evidence="1">
    <location>
        <begin position="207"/>
        <end position="228"/>
    </location>
</feature>
<feature type="transmembrane region" description="Helical" evidence="1">
    <location>
        <begin position="53"/>
        <end position="69"/>
    </location>
</feature>
<keyword evidence="1" id="KW-1133">Transmembrane helix</keyword>
<protein>
    <submittedName>
        <fullName evidence="2">Transporter, major facilitator family</fullName>
    </submittedName>
</protein>
<accession>M1PPL8</accession>
<dbReference type="InterPro" id="IPR011701">
    <property type="entry name" value="MFS"/>
</dbReference>
<dbReference type="InterPro" id="IPR036259">
    <property type="entry name" value="MFS_trans_sf"/>
</dbReference>
<evidence type="ECO:0000256" key="1">
    <source>
        <dbReference type="SAM" id="Phobius"/>
    </source>
</evidence>
<dbReference type="GO" id="GO:0022857">
    <property type="term" value="F:transmembrane transporter activity"/>
    <property type="evidence" value="ECO:0007669"/>
    <property type="project" value="InterPro"/>
</dbReference>
<keyword evidence="1" id="KW-0812">Transmembrane</keyword>
<feature type="transmembrane region" description="Helical" evidence="1">
    <location>
        <begin position="372"/>
        <end position="392"/>
    </location>
</feature>
<dbReference type="EMBL" id="JX684080">
    <property type="protein sequence ID" value="AGF93045.1"/>
    <property type="molecule type" value="Genomic_DNA"/>
</dbReference>
<dbReference type="AlphaFoldDB" id="M1PPL8"/>
<proteinExistence type="predicted"/>
<feature type="transmembrane region" description="Helical" evidence="1">
    <location>
        <begin position="16"/>
        <end position="33"/>
    </location>
</feature>
<sequence>MSGQVLQDVRKKIRPVILNLLMLTFGFATMSMYPDLQTTIRDSIGVGEGIFEWSILAFTVGLFAAFFIGHSEFFEHHLKKGVAVATAFAAIPQLMIPFVGNIHVIIVLRFVQGFVVAMVPLFSAQLGRILSDEKPLAVGIVLSGIFLGGIFGSFAAGPLNTYLGWKATFVLTGLLLIGMLGIWWVLTTEPEIEEEEHDVKSVWNIKFTWIWGFTFFPTIWVVFTIQGFLPSTGFEIGLSEAFVKNLHIILNACKVFWSIAIGYIAYKISTRKETDRGIFNSYVHIMYASFIIAFAGLMLMVYALNNEMNALFPFALFLTAGIQGVGPVFWSSPSLIYPDNLVSRGGFALGLLGNSANVAAPIVTDVLRSQSLVYGWMAMAAVSIFGLIIAKVGKMQKLPKKE</sequence>
<dbReference type="Pfam" id="PF07690">
    <property type="entry name" value="MFS_1"/>
    <property type="match status" value="1"/>
</dbReference>
<feature type="transmembrane region" description="Helical" evidence="1">
    <location>
        <begin position="310"/>
        <end position="329"/>
    </location>
</feature>
<feature type="transmembrane region" description="Helical" evidence="1">
    <location>
        <begin position="106"/>
        <end position="124"/>
    </location>
</feature>
<evidence type="ECO:0000313" key="2">
    <source>
        <dbReference type="EMBL" id="AGF93045.1"/>
    </source>
</evidence>
<dbReference type="SUPFAM" id="SSF103473">
    <property type="entry name" value="MFS general substrate transporter"/>
    <property type="match status" value="1"/>
</dbReference>
<reference evidence="2" key="1">
    <citation type="journal article" date="2013" name="Syst. Appl. Microbiol.">
        <title>New insights into the archaeal diversity of a hypersaline microbial mat obtained by a metagenomic approach.</title>
        <authorList>
            <person name="Lopez-Lopez A."/>
            <person name="Richter M."/>
            <person name="Pena A."/>
            <person name="Tamames J."/>
            <person name="Rossello-Mora R."/>
        </authorList>
    </citation>
    <scope>NUCLEOTIDE SEQUENCE</scope>
</reference>
<feature type="transmembrane region" description="Helical" evidence="1">
    <location>
        <begin position="136"/>
        <end position="156"/>
    </location>
</feature>
<feature type="transmembrane region" description="Helical" evidence="1">
    <location>
        <begin position="81"/>
        <end position="100"/>
    </location>
</feature>
<feature type="transmembrane region" description="Helical" evidence="1">
    <location>
        <begin position="278"/>
        <end position="304"/>
    </location>
</feature>
<organism evidence="2">
    <name type="scientific">uncultured organism</name>
    <dbReference type="NCBI Taxonomy" id="155900"/>
    <lineage>
        <taxon>unclassified sequences</taxon>
        <taxon>environmental samples</taxon>
    </lineage>
</organism>
<dbReference type="Gene3D" id="1.20.1250.20">
    <property type="entry name" value="MFS general substrate transporter like domains"/>
    <property type="match status" value="2"/>
</dbReference>
<keyword evidence="1" id="KW-0472">Membrane</keyword>
<feature type="transmembrane region" description="Helical" evidence="1">
    <location>
        <begin position="341"/>
        <end position="360"/>
    </location>
</feature>
<gene>
    <name evidence="2" type="ORF">FLSS-8_0015</name>
</gene>
<feature type="transmembrane region" description="Helical" evidence="1">
    <location>
        <begin position="248"/>
        <end position="266"/>
    </location>
</feature>
<name>M1PPL8_9ZZZZ</name>
<feature type="transmembrane region" description="Helical" evidence="1">
    <location>
        <begin position="162"/>
        <end position="186"/>
    </location>
</feature>